<dbReference type="InterPro" id="IPR038594">
    <property type="entry name" value="SepF-like_sf"/>
</dbReference>
<feature type="region of interest" description="Disordered" evidence="6">
    <location>
        <begin position="1"/>
        <end position="47"/>
    </location>
</feature>
<evidence type="ECO:0000256" key="1">
    <source>
        <dbReference type="ARBA" id="ARBA00022618"/>
    </source>
</evidence>
<evidence type="ECO:0000256" key="2">
    <source>
        <dbReference type="ARBA" id="ARBA00023210"/>
    </source>
</evidence>
<accession>A0A921SRD3</accession>
<comment type="caution">
    <text evidence="7">The sequence shown here is derived from an EMBL/GenBank/DDBJ whole genome shotgun (WGS) entry which is preliminary data.</text>
</comment>
<feature type="compositionally biased region" description="Basic and acidic residues" evidence="6">
    <location>
        <begin position="23"/>
        <end position="33"/>
    </location>
</feature>
<gene>
    <name evidence="5" type="primary">sepF</name>
    <name evidence="7" type="ORF">K8V01_01675</name>
</gene>
<dbReference type="InterPro" id="IPR023052">
    <property type="entry name" value="Cell_div_SepF"/>
</dbReference>
<reference evidence="7" key="1">
    <citation type="journal article" date="2021" name="PeerJ">
        <title>Extensive microbial diversity within the chicken gut microbiome revealed by metagenomics and culture.</title>
        <authorList>
            <person name="Gilroy R."/>
            <person name="Ravi A."/>
            <person name="Getino M."/>
            <person name="Pursley I."/>
            <person name="Horton D.L."/>
            <person name="Alikhan N.F."/>
            <person name="Baker D."/>
            <person name="Gharbi K."/>
            <person name="Hall N."/>
            <person name="Watson M."/>
            <person name="Adriaenssens E.M."/>
            <person name="Foster-Nyarko E."/>
            <person name="Jarju S."/>
            <person name="Secka A."/>
            <person name="Antonio M."/>
            <person name="Oren A."/>
            <person name="Chaudhuri R.R."/>
            <person name="La Ragione R."/>
            <person name="Hildebrand F."/>
            <person name="Pallen M.J."/>
        </authorList>
    </citation>
    <scope>NUCLEOTIDE SEQUENCE</scope>
    <source>
        <strain evidence="7">CHK179-5677</strain>
    </source>
</reference>
<keyword evidence="1 5" id="KW-0132">Cell division</keyword>
<comment type="function">
    <text evidence="4 5">Cell division protein that is part of the divisome complex and is recruited early to the Z-ring. Probably stimulates Z-ring formation, perhaps through the cross-linking of FtsZ protofilaments. Its function overlaps with FtsA.</text>
</comment>
<dbReference type="Proteomes" id="UP000760668">
    <property type="component" value="Unassembled WGS sequence"/>
</dbReference>
<evidence type="ECO:0000256" key="5">
    <source>
        <dbReference type="HAMAP-Rule" id="MF_01197"/>
    </source>
</evidence>
<dbReference type="PANTHER" id="PTHR35798">
    <property type="entry name" value="CELL DIVISION PROTEIN SEPF"/>
    <property type="match status" value="1"/>
</dbReference>
<name>A0A921SRD3_9FIRM</name>
<dbReference type="Pfam" id="PF04472">
    <property type="entry name" value="SepF"/>
    <property type="match status" value="1"/>
</dbReference>
<dbReference type="HAMAP" id="MF_01197">
    <property type="entry name" value="SepF"/>
    <property type="match status" value="1"/>
</dbReference>
<comment type="subunit">
    <text evidence="5">Homodimer. Interacts with FtsZ.</text>
</comment>
<dbReference type="PANTHER" id="PTHR35798:SF1">
    <property type="entry name" value="CELL DIVISION PROTEIN SEPF"/>
    <property type="match status" value="1"/>
</dbReference>
<evidence type="ECO:0000256" key="6">
    <source>
        <dbReference type="SAM" id="MobiDB-lite"/>
    </source>
</evidence>
<comment type="similarity">
    <text evidence="5">Belongs to the SepF family.</text>
</comment>
<dbReference type="InterPro" id="IPR007561">
    <property type="entry name" value="Cell_div_SepF/SepF-rel"/>
</dbReference>
<proteinExistence type="inferred from homology"/>
<keyword evidence="3 5" id="KW-0131">Cell cycle</keyword>
<dbReference type="Gene3D" id="3.30.110.150">
    <property type="entry name" value="SepF-like protein"/>
    <property type="match status" value="1"/>
</dbReference>
<dbReference type="GO" id="GO:0000917">
    <property type="term" value="P:division septum assembly"/>
    <property type="evidence" value="ECO:0007669"/>
    <property type="project" value="UniProtKB-KW"/>
</dbReference>
<dbReference type="EMBL" id="DYUC01000016">
    <property type="protein sequence ID" value="HJG85730.1"/>
    <property type="molecule type" value="Genomic_DNA"/>
</dbReference>
<dbReference type="GO" id="GO:0043093">
    <property type="term" value="P:FtsZ-dependent cytokinesis"/>
    <property type="evidence" value="ECO:0007669"/>
    <property type="project" value="UniProtKB-UniRule"/>
</dbReference>
<evidence type="ECO:0000256" key="4">
    <source>
        <dbReference type="ARBA" id="ARBA00044936"/>
    </source>
</evidence>
<reference evidence="7" key="2">
    <citation type="submission" date="2021-09" db="EMBL/GenBank/DDBJ databases">
        <authorList>
            <person name="Gilroy R."/>
        </authorList>
    </citation>
    <scope>NUCLEOTIDE SEQUENCE</scope>
    <source>
        <strain evidence="7">CHK179-5677</strain>
    </source>
</reference>
<comment type="subcellular location">
    <subcellularLocation>
        <location evidence="5">Cytoplasm</location>
    </subcellularLocation>
    <text evidence="5">Localizes to the division site, in a FtsZ-dependent manner.</text>
</comment>
<evidence type="ECO:0000313" key="8">
    <source>
        <dbReference type="Proteomes" id="UP000760668"/>
    </source>
</evidence>
<sequence length="141" mass="15151">MGIWDKMRQRILSGSREAPSGAAEKEPPEDRRPGRSQGFSPADETGAGKVMVLTPGKYVDAGRIADCLLDGYTVAVNLESASREAARRIVDFLSGAAYGRDGHIVQIGYSAYLLLPAGVQLLDGEEENDPDGFDFEDAQGF</sequence>
<organism evidence="7 8">
    <name type="scientific">Pseudoflavonifractor capillosus</name>
    <dbReference type="NCBI Taxonomy" id="106588"/>
    <lineage>
        <taxon>Bacteria</taxon>
        <taxon>Bacillati</taxon>
        <taxon>Bacillota</taxon>
        <taxon>Clostridia</taxon>
        <taxon>Eubacteriales</taxon>
        <taxon>Oscillospiraceae</taxon>
        <taxon>Pseudoflavonifractor</taxon>
    </lineage>
</organism>
<dbReference type="GO" id="GO:0005737">
    <property type="term" value="C:cytoplasm"/>
    <property type="evidence" value="ECO:0007669"/>
    <property type="project" value="UniProtKB-SubCell"/>
</dbReference>
<keyword evidence="5" id="KW-0963">Cytoplasm</keyword>
<keyword evidence="2 5" id="KW-0717">Septation</keyword>
<protein>
    <recommendedName>
        <fullName evidence="5">Cell division protein SepF</fullName>
    </recommendedName>
</protein>
<dbReference type="RefSeq" id="WP_295368581.1">
    <property type="nucleotide sequence ID" value="NZ_DYUC01000016.1"/>
</dbReference>
<evidence type="ECO:0000313" key="7">
    <source>
        <dbReference type="EMBL" id="HJG85730.1"/>
    </source>
</evidence>
<evidence type="ECO:0000256" key="3">
    <source>
        <dbReference type="ARBA" id="ARBA00023306"/>
    </source>
</evidence>
<dbReference type="AlphaFoldDB" id="A0A921SRD3"/>